<proteinExistence type="predicted"/>
<dbReference type="AlphaFoldDB" id="A0A2S1QX46"/>
<gene>
    <name evidence="2" type="ORF">HYN59_07415</name>
</gene>
<sequence length="87" mass="9647">MAIVIVNIMTGLLQVITIAVISRINSAKSGQMITGVIVMQAIELLVFSQWGYALNEFIKGLKIRSLFTNVRFERNLRKSARSASSAF</sequence>
<keyword evidence="1" id="KW-1133">Transmembrane helix</keyword>
<keyword evidence="1" id="KW-0812">Transmembrane</keyword>
<evidence type="ECO:0000256" key="1">
    <source>
        <dbReference type="SAM" id="Phobius"/>
    </source>
</evidence>
<feature type="transmembrane region" description="Helical" evidence="1">
    <location>
        <begin position="36"/>
        <end position="54"/>
    </location>
</feature>
<protein>
    <submittedName>
        <fullName evidence="2">Uncharacterized protein</fullName>
    </submittedName>
</protein>
<dbReference type="EMBL" id="CP029186">
    <property type="protein sequence ID" value="AWH84963.1"/>
    <property type="molecule type" value="Genomic_DNA"/>
</dbReference>
<dbReference type="KEGG" id="falb:HYN59_07415"/>
<accession>A0A2S1QX46</accession>
<dbReference type="Proteomes" id="UP000244929">
    <property type="component" value="Chromosome"/>
</dbReference>
<organism evidence="2 3">
    <name type="scientific">Flavobacterium album</name>
    <dbReference type="NCBI Taxonomy" id="2175091"/>
    <lineage>
        <taxon>Bacteria</taxon>
        <taxon>Pseudomonadati</taxon>
        <taxon>Bacteroidota</taxon>
        <taxon>Flavobacteriia</taxon>
        <taxon>Flavobacteriales</taxon>
        <taxon>Flavobacteriaceae</taxon>
        <taxon>Flavobacterium</taxon>
    </lineage>
</organism>
<evidence type="ECO:0000313" key="2">
    <source>
        <dbReference type="EMBL" id="AWH84963.1"/>
    </source>
</evidence>
<reference evidence="2 3" key="1">
    <citation type="submission" date="2018-04" db="EMBL/GenBank/DDBJ databases">
        <title>Genome sequencing of Flavobacterium sp. HYN0059.</title>
        <authorList>
            <person name="Yi H."/>
            <person name="Baek C."/>
        </authorList>
    </citation>
    <scope>NUCLEOTIDE SEQUENCE [LARGE SCALE GENOMIC DNA]</scope>
    <source>
        <strain evidence="2 3">HYN0059</strain>
    </source>
</reference>
<evidence type="ECO:0000313" key="3">
    <source>
        <dbReference type="Proteomes" id="UP000244929"/>
    </source>
</evidence>
<name>A0A2S1QX46_9FLAO</name>
<keyword evidence="3" id="KW-1185">Reference proteome</keyword>
<keyword evidence="1" id="KW-0472">Membrane</keyword>